<accession>A0A0B2R9A7</accession>
<proteinExistence type="predicted"/>
<dbReference type="EMBL" id="KN652614">
    <property type="protein sequence ID" value="KHN28538.1"/>
    <property type="molecule type" value="Genomic_DNA"/>
</dbReference>
<dbReference type="SUPFAM" id="SSF47473">
    <property type="entry name" value="EF-hand"/>
    <property type="match status" value="1"/>
</dbReference>
<evidence type="ECO:0000313" key="1">
    <source>
        <dbReference type="EMBL" id="KHN28538.1"/>
    </source>
</evidence>
<name>A0A0B2R9A7_GLYSO</name>
<keyword evidence="1" id="KW-0378">Hydrolase</keyword>
<dbReference type="Gene3D" id="1.10.238.10">
    <property type="entry name" value="EF-hand"/>
    <property type="match status" value="1"/>
</dbReference>
<gene>
    <name evidence="1" type="ORF">glysoja_029365</name>
</gene>
<dbReference type="InterPro" id="IPR011992">
    <property type="entry name" value="EF-hand-dom_pair"/>
</dbReference>
<dbReference type="Proteomes" id="UP000053555">
    <property type="component" value="Unassembled WGS sequence"/>
</dbReference>
<dbReference type="EC" id="3.1.4.11" evidence="1"/>
<dbReference type="GO" id="GO:0004435">
    <property type="term" value="F:phosphatidylinositol-4,5-bisphosphate phospholipase C activity"/>
    <property type="evidence" value="ECO:0007669"/>
    <property type="project" value="UniProtKB-EC"/>
</dbReference>
<dbReference type="AlphaFoldDB" id="A0A0B2R9A7"/>
<sequence>MTNLHLKRFLVEVQRQEKATKEDVQAIIDSFMHFHLRGDGLNLKTFFKYFFSDDNPPLLPSHGIGYY</sequence>
<protein>
    <submittedName>
        <fullName evidence="1">Phosphoinositide phospholipase C 2</fullName>
        <ecNumber evidence="1">3.1.4.11</ecNumber>
    </submittedName>
</protein>
<organism evidence="1">
    <name type="scientific">Glycine soja</name>
    <name type="common">Wild soybean</name>
    <dbReference type="NCBI Taxonomy" id="3848"/>
    <lineage>
        <taxon>Eukaryota</taxon>
        <taxon>Viridiplantae</taxon>
        <taxon>Streptophyta</taxon>
        <taxon>Embryophyta</taxon>
        <taxon>Tracheophyta</taxon>
        <taxon>Spermatophyta</taxon>
        <taxon>Magnoliopsida</taxon>
        <taxon>eudicotyledons</taxon>
        <taxon>Gunneridae</taxon>
        <taxon>Pentapetalae</taxon>
        <taxon>rosids</taxon>
        <taxon>fabids</taxon>
        <taxon>Fabales</taxon>
        <taxon>Fabaceae</taxon>
        <taxon>Papilionoideae</taxon>
        <taxon>50 kb inversion clade</taxon>
        <taxon>NPAAA clade</taxon>
        <taxon>indigoferoid/millettioid clade</taxon>
        <taxon>Phaseoleae</taxon>
        <taxon>Glycine</taxon>
        <taxon>Glycine subgen. Soja</taxon>
    </lineage>
</organism>
<reference evidence="1" key="1">
    <citation type="submission" date="2014-07" db="EMBL/GenBank/DDBJ databases">
        <title>Identification of a novel salt tolerance gene in wild soybean by whole-genome sequencing.</title>
        <authorList>
            <person name="Lam H.-M."/>
            <person name="Qi X."/>
            <person name="Li M.-W."/>
            <person name="Liu X."/>
            <person name="Xie M."/>
            <person name="Ni M."/>
            <person name="Xu X."/>
        </authorList>
    </citation>
    <scope>NUCLEOTIDE SEQUENCE [LARGE SCALE GENOMIC DNA]</scope>
    <source>
        <tissue evidence="1">Root</tissue>
    </source>
</reference>